<proteinExistence type="predicted"/>
<sequence length="62" mass="6631">MRMAIGRELDERGITKPAEIGAALGMPPVDATKLLTRRQWQEGGVALLEAAAARLGVWGSDQ</sequence>
<protein>
    <submittedName>
        <fullName evidence="1">Uncharacterized protein</fullName>
    </submittedName>
</protein>
<evidence type="ECO:0000313" key="1">
    <source>
        <dbReference type="EMBL" id="MBL6081246.1"/>
    </source>
</evidence>
<dbReference type="Proteomes" id="UP000660885">
    <property type="component" value="Unassembled WGS sequence"/>
</dbReference>
<evidence type="ECO:0000313" key="2">
    <source>
        <dbReference type="Proteomes" id="UP000660885"/>
    </source>
</evidence>
<gene>
    <name evidence="1" type="ORF">JMJ56_24940</name>
</gene>
<comment type="caution">
    <text evidence="1">The sequence shown here is derived from an EMBL/GenBank/DDBJ whole genome shotgun (WGS) entry which is preliminary data.</text>
</comment>
<name>A0ABS1U9A0_9PROT</name>
<organism evidence="1 2">
    <name type="scientific">Belnapia arida</name>
    <dbReference type="NCBI Taxonomy" id="2804533"/>
    <lineage>
        <taxon>Bacteria</taxon>
        <taxon>Pseudomonadati</taxon>
        <taxon>Pseudomonadota</taxon>
        <taxon>Alphaproteobacteria</taxon>
        <taxon>Acetobacterales</taxon>
        <taxon>Roseomonadaceae</taxon>
        <taxon>Belnapia</taxon>
    </lineage>
</organism>
<reference evidence="1 2" key="1">
    <citation type="submission" date="2021-01" db="EMBL/GenBank/DDBJ databases">
        <title>Belnapia mucosa sp. nov. and Belnapia arida sp. nov., isolated from the Tabernas Desert (Almeria, Spain).</title>
        <authorList>
            <person name="Molina-Menor E."/>
            <person name="Vidal-Verdu A."/>
            <person name="Calonge A."/>
            <person name="Satari L."/>
            <person name="Pereto J."/>
            <person name="Porcar M."/>
        </authorList>
    </citation>
    <scope>NUCLEOTIDE SEQUENCE [LARGE SCALE GENOMIC DNA]</scope>
    <source>
        <strain evidence="1 2">T18</strain>
    </source>
</reference>
<dbReference type="EMBL" id="JAETWB010000023">
    <property type="protein sequence ID" value="MBL6081246.1"/>
    <property type="molecule type" value="Genomic_DNA"/>
</dbReference>
<accession>A0ABS1U9A0</accession>
<keyword evidence="2" id="KW-1185">Reference proteome</keyword>
<dbReference type="RefSeq" id="WP_202834465.1">
    <property type="nucleotide sequence ID" value="NZ_JAETWB010000023.1"/>
</dbReference>